<evidence type="ECO:0000313" key="12">
    <source>
        <dbReference type="EMBL" id="NJB67808.1"/>
    </source>
</evidence>
<dbReference type="EMBL" id="JAATJA010000001">
    <property type="protein sequence ID" value="NJB67808.1"/>
    <property type="molecule type" value="Genomic_DNA"/>
</dbReference>
<evidence type="ECO:0000256" key="7">
    <source>
        <dbReference type="ARBA" id="ARBA00023014"/>
    </source>
</evidence>
<dbReference type="Pfam" id="PF01435">
    <property type="entry name" value="Peptidase_M48"/>
    <property type="match status" value="1"/>
</dbReference>
<dbReference type="Pfam" id="PF14559">
    <property type="entry name" value="TPR_19"/>
    <property type="match status" value="1"/>
</dbReference>
<keyword evidence="10" id="KW-0732">Signal</keyword>
<dbReference type="Proteomes" id="UP000580856">
    <property type="component" value="Unassembled WGS sequence"/>
</dbReference>
<dbReference type="PANTHER" id="PTHR22726">
    <property type="entry name" value="METALLOENDOPEPTIDASE OMA1"/>
    <property type="match status" value="1"/>
</dbReference>
<feature type="signal peptide" evidence="10">
    <location>
        <begin position="1"/>
        <end position="27"/>
    </location>
</feature>
<comment type="cofactor">
    <cofactor evidence="9">
        <name>Zn(2+)</name>
        <dbReference type="ChEBI" id="CHEBI:29105"/>
    </cofactor>
    <text evidence="9">Binds 1 zinc ion per subunit.</text>
</comment>
<evidence type="ECO:0000256" key="5">
    <source>
        <dbReference type="ARBA" id="ARBA00022801"/>
    </source>
</evidence>
<protein>
    <submittedName>
        <fullName evidence="12">Putative Zn-dependent protease</fullName>
    </submittedName>
</protein>
<keyword evidence="5 9" id="KW-0378">Hydrolase</keyword>
<keyword evidence="8 9" id="KW-0482">Metalloprotease</keyword>
<dbReference type="PROSITE" id="PS51318">
    <property type="entry name" value="TAT"/>
    <property type="match status" value="1"/>
</dbReference>
<sequence length="440" mass="47848">MPTDILSRRQFLKLAGLSAAGALTGCAANPVTGQQQFMLMSPSQEIDVDKKNAPHQFSTDYGTTSDTALNAYVSSTGAAMARHVHRPDMPYNFHCVDAVYVNAYAFPGGSIACTRGIMLTLENEAELSALLGHELGHVNARHTASRMSKGMVISALATGVAAYVGTRQKSYAALAAGLGGVASGALLAFYSREDERQADSLGMEYMVKSGYSPKGMVGLQQHLVDLHDKKPSALDMLFASHPMSEERRENAINEMDEFYANAKGLPLGRERFMDSTASLRARRKAIEALQDGEKHMGKKQFADAEKKFSQALKDMPDDYAGLLMMSKCQLALKHDAEAARYAKTAHEVKPAEPQALHMKGMASLGLGDSAGALRAFHDYERMLPGNANTVYLKGVCLESMGQRDAAAREYSRFLQSGGEGEFATHAYGRLQNWGYIRPKR</sequence>
<keyword evidence="7" id="KW-0411">Iron-sulfur</keyword>
<evidence type="ECO:0000256" key="9">
    <source>
        <dbReference type="RuleBase" id="RU003983"/>
    </source>
</evidence>
<dbReference type="GO" id="GO:0046872">
    <property type="term" value="F:metal ion binding"/>
    <property type="evidence" value="ECO:0007669"/>
    <property type="project" value="UniProtKB-KW"/>
</dbReference>
<keyword evidence="13" id="KW-1185">Reference proteome</keyword>
<dbReference type="GO" id="GO:0042597">
    <property type="term" value="C:periplasmic space"/>
    <property type="evidence" value="ECO:0007669"/>
    <property type="project" value="UniProtKB-SubCell"/>
</dbReference>
<dbReference type="GO" id="GO:0051603">
    <property type="term" value="P:proteolysis involved in protein catabolic process"/>
    <property type="evidence" value="ECO:0007669"/>
    <property type="project" value="TreeGrafter"/>
</dbReference>
<evidence type="ECO:0000256" key="10">
    <source>
        <dbReference type="SAM" id="SignalP"/>
    </source>
</evidence>
<evidence type="ECO:0000256" key="4">
    <source>
        <dbReference type="ARBA" id="ARBA00022723"/>
    </source>
</evidence>
<comment type="similarity">
    <text evidence="9">Belongs to the peptidase M48 family.</text>
</comment>
<comment type="subcellular location">
    <subcellularLocation>
        <location evidence="1">Periplasm</location>
    </subcellularLocation>
</comment>
<dbReference type="InterPro" id="IPR051156">
    <property type="entry name" value="Mito/Outer_Membr_Metalloprot"/>
</dbReference>
<dbReference type="PANTHER" id="PTHR22726:SF1">
    <property type="entry name" value="METALLOENDOPEPTIDASE OMA1, MITOCHONDRIAL"/>
    <property type="match status" value="1"/>
</dbReference>
<evidence type="ECO:0000256" key="2">
    <source>
        <dbReference type="ARBA" id="ARBA00011771"/>
    </source>
</evidence>
<dbReference type="GO" id="GO:0004222">
    <property type="term" value="F:metalloendopeptidase activity"/>
    <property type="evidence" value="ECO:0007669"/>
    <property type="project" value="InterPro"/>
</dbReference>
<dbReference type="InterPro" id="IPR001915">
    <property type="entry name" value="Peptidase_M48"/>
</dbReference>
<accession>A0A846QHR9</accession>
<dbReference type="GO" id="GO:0051536">
    <property type="term" value="F:iron-sulfur cluster binding"/>
    <property type="evidence" value="ECO:0007669"/>
    <property type="project" value="UniProtKB-KW"/>
</dbReference>
<dbReference type="InterPro" id="IPR011990">
    <property type="entry name" value="TPR-like_helical_dom_sf"/>
</dbReference>
<dbReference type="NCBIfam" id="TIGR01409">
    <property type="entry name" value="TAT_signal_seq"/>
    <property type="match status" value="1"/>
</dbReference>
<feature type="chain" id="PRO_5032528551" evidence="10">
    <location>
        <begin position="28"/>
        <end position="440"/>
    </location>
</feature>
<comment type="caution">
    <text evidence="12">The sequence shown here is derived from an EMBL/GenBank/DDBJ whole genome shotgun (WGS) entry which is preliminary data.</text>
</comment>
<evidence type="ECO:0000256" key="1">
    <source>
        <dbReference type="ARBA" id="ARBA00004418"/>
    </source>
</evidence>
<dbReference type="Gene3D" id="3.30.2010.10">
    <property type="entry name" value="Metalloproteases ('zincins'), catalytic domain"/>
    <property type="match status" value="1"/>
</dbReference>
<keyword evidence="4" id="KW-0479">Metal-binding</keyword>
<proteinExistence type="inferred from homology"/>
<evidence type="ECO:0000313" key="13">
    <source>
        <dbReference type="Proteomes" id="UP000580856"/>
    </source>
</evidence>
<keyword evidence="7" id="KW-0408">Iron</keyword>
<dbReference type="AlphaFoldDB" id="A0A846QHR9"/>
<dbReference type="GO" id="GO:0016020">
    <property type="term" value="C:membrane"/>
    <property type="evidence" value="ECO:0007669"/>
    <property type="project" value="TreeGrafter"/>
</dbReference>
<dbReference type="SUPFAM" id="SSF48452">
    <property type="entry name" value="TPR-like"/>
    <property type="match status" value="1"/>
</dbReference>
<name>A0A846QHR9_9BACT</name>
<dbReference type="RefSeq" id="WP_167940828.1">
    <property type="nucleotide sequence ID" value="NZ_JAATJA010000001.1"/>
</dbReference>
<evidence type="ECO:0000256" key="8">
    <source>
        <dbReference type="ARBA" id="ARBA00023049"/>
    </source>
</evidence>
<keyword evidence="6 9" id="KW-0862">Zinc</keyword>
<organism evidence="12 13">
    <name type="scientific">Desulfobaculum xiamenense</name>
    <dbReference type="NCBI Taxonomy" id="995050"/>
    <lineage>
        <taxon>Bacteria</taxon>
        <taxon>Pseudomonadati</taxon>
        <taxon>Thermodesulfobacteriota</taxon>
        <taxon>Desulfovibrionia</taxon>
        <taxon>Desulfovibrionales</taxon>
        <taxon>Desulfovibrionaceae</taxon>
        <taxon>Desulfobaculum</taxon>
    </lineage>
</organism>
<feature type="domain" description="Peptidase M48" evidence="11">
    <location>
        <begin position="69"/>
        <end position="250"/>
    </location>
</feature>
<dbReference type="InterPro" id="IPR006311">
    <property type="entry name" value="TAT_signal"/>
</dbReference>
<dbReference type="Gene3D" id="1.25.40.10">
    <property type="entry name" value="Tetratricopeptide repeat domain"/>
    <property type="match status" value="1"/>
</dbReference>
<gene>
    <name evidence="12" type="ORF">GGQ74_001448</name>
</gene>
<evidence type="ECO:0000259" key="11">
    <source>
        <dbReference type="Pfam" id="PF01435"/>
    </source>
</evidence>
<evidence type="ECO:0000256" key="3">
    <source>
        <dbReference type="ARBA" id="ARBA00022670"/>
    </source>
</evidence>
<comment type="subunit">
    <text evidence="2">Heterodimer of a large and a small subunit.</text>
</comment>
<reference evidence="12 13" key="1">
    <citation type="submission" date="2020-03" db="EMBL/GenBank/DDBJ databases">
        <title>Genomic Encyclopedia of Type Strains, Phase IV (KMG-IV): sequencing the most valuable type-strain genomes for metagenomic binning, comparative biology and taxonomic classification.</title>
        <authorList>
            <person name="Goeker M."/>
        </authorList>
    </citation>
    <scope>NUCLEOTIDE SEQUENCE [LARGE SCALE GENOMIC DNA]</scope>
    <source>
        <strain evidence="12 13">DSM 24233</strain>
    </source>
</reference>
<evidence type="ECO:0000256" key="6">
    <source>
        <dbReference type="ARBA" id="ARBA00022833"/>
    </source>
</evidence>
<dbReference type="InterPro" id="IPR019546">
    <property type="entry name" value="TAT_signal_bac_arc"/>
</dbReference>
<keyword evidence="3 9" id="KW-0645">Protease</keyword>